<reference evidence="5" key="1">
    <citation type="journal article" date="2014" name="Genome Announc.">
        <title>Draft Genome Sequence of Marine Flavobacterium Jejuia pallidilutea Strain 11shimoA1 and Pigmentation Mutants.</title>
        <authorList>
            <person name="Takatani N."/>
            <person name="Nakanishi M."/>
            <person name="Meirelles P."/>
            <person name="Mino S."/>
            <person name="Suda W."/>
            <person name="Oshima K."/>
            <person name="Hattori M."/>
            <person name="Ohkuma M."/>
            <person name="Hosokawa M."/>
            <person name="Miyashita K."/>
            <person name="Thompson F.L."/>
            <person name="Niwa A."/>
            <person name="Sawabe T."/>
            <person name="Sawabe T."/>
        </authorList>
    </citation>
    <scope>NUCLEOTIDE SEQUENCE [LARGE SCALE GENOMIC DNA]</scope>
    <source>
        <strain evidence="5">JCM 19538</strain>
    </source>
</reference>
<comment type="caution">
    <text evidence="1">The sequence shown here is derived from an EMBL/GenBank/DDBJ whole genome shotgun (WGS) entry which is preliminary data.</text>
</comment>
<dbReference type="Proteomes" id="UP000029646">
    <property type="component" value="Unassembled WGS sequence"/>
</dbReference>
<dbReference type="EMBL" id="BBNS01000012">
    <property type="protein sequence ID" value="GAL71385.1"/>
    <property type="molecule type" value="Genomic_DNA"/>
</dbReference>
<evidence type="ECO:0000313" key="4">
    <source>
        <dbReference type="Proteomes" id="UP000029641"/>
    </source>
</evidence>
<evidence type="ECO:0000313" key="2">
    <source>
        <dbReference type="EMBL" id="GAL71385.1"/>
    </source>
</evidence>
<organism evidence="1 4">
    <name type="scientific">Jejuia pallidilutea</name>
    <dbReference type="NCBI Taxonomy" id="504487"/>
    <lineage>
        <taxon>Bacteria</taxon>
        <taxon>Pseudomonadati</taxon>
        <taxon>Bacteroidota</taxon>
        <taxon>Flavobacteriia</taxon>
        <taxon>Flavobacteriales</taxon>
        <taxon>Flavobacteriaceae</taxon>
        <taxon>Jejuia</taxon>
    </lineage>
</organism>
<evidence type="ECO:0000313" key="5">
    <source>
        <dbReference type="Proteomes" id="UP000030184"/>
    </source>
</evidence>
<evidence type="ECO:0000313" key="1">
    <source>
        <dbReference type="EMBL" id="GAL67578.1"/>
    </source>
</evidence>
<keyword evidence="5" id="KW-1185">Reference proteome</keyword>
<name>A0A090VUD2_9FLAO</name>
<sequence length="39" mass="4514">MGAHETKGHHHKKTMGMVVNLNYQLNLVLKSFVPFCFQK</sequence>
<dbReference type="AlphaFoldDB" id="A0A090VUD2"/>
<gene>
    <name evidence="1" type="ORF">JCM19301_865</name>
    <name evidence="2" type="ORF">JCM19302_1063</name>
    <name evidence="3" type="ORF">JCM19538_1400</name>
</gene>
<protein>
    <submittedName>
        <fullName evidence="1">Uncharacterized protein</fullName>
    </submittedName>
</protein>
<dbReference type="Proteomes" id="UP000029641">
    <property type="component" value="Unassembled WGS sequence"/>
</dbReference>
<dbReference type="EMBL" id="BBNY01000009">
    <property type="protein sequence ID" value="GAL89405.1"/>
    <property type="molecule type" value="Genomic_DNA"/>
</dbReference>
<dbReference type="EMBL" id="BBNR01000011">
    <property type="protein sequence ID" value="GAL67578.1"/>
    <property type="molecule type" value="Genomic_DNA"/>
</dbReference>
<proteinExistence type="predicted"/>
<dbReference type="Proteomes" id="UP000030184">
    <property type="component" value="Unassembled WGS sequence"/>
</dbReference>
<accession>A0A090VUD2</accession>
<evidence type="ECO:0000313" key="3">
    <source>
        <dbReference type="EMBL" id="GAL89405.1"/>
    </source>
</evidence>